<proteinExistence type="predicted"/>
<dbReference type="PATRIC" id="fig|991905.3.peg.1866"/>
<dbReference type="HOGENOM" id="CLU_130421_0_0_5"/>
<protein>
    <recommendedName>
        <fullName evidence="4">DUF1489 family protein</fullName>
    </recommendedName>
</protein>
<name>F2IVW4_POLGS</name>
<dbReference type="Proteomes" id="UP000008130">
    <property type="component" value="Chromosome"/>
</dbReference>
<evidence type="ECO:0000313" key="2">
    <source>
        <dbReference type="EMBL" id="ADZ70246.1"/>
    </source>
</evidence>
<dbReference type="InterPro" id="IPR008320">
    <property type="entry name" value="UCP032025"/>
</dbReference>
<dbReference type="PIRSF" id="PIRSF032025">
    <property type="entry name" value="UCP032025"/>
    <property type="match status" value="1"/>
</dbReference>
<evidence type="ECO:0008006" key="4">
    <source>
        <dbReference type="Google" id="ProtNLM"/>
    </source>
</evidence>
<gene>
    <name evidence="2" type="ordered locus">SL003B_1820</name>
</gene>
<dbReference type="STRING" id="991905.SL003B_1820"/>
<keyword evidence="3" id="KW-1185">Reference proteome</keyword>
<organism evidence="2 3">
    <name type="scientific">Polymorphum gilvum (strain LMG 25793 / CGMCC 1.9160 / SL003B-26A1)</name>
    <dbReference type="NCBI Taxonomy" id="991905"/>
    <lineage>
        <taxon>Bacteria</taxon>
        <taxon>Pseudomonadati</taxon>
        <taxon>Pseudomonadota</taxon>
        <taxon>Alphaproteobacteria</taxon>
        <taxon>Rhodobacterales</taxon>
        <taxon>Paracoccaceae</taxon>
        <taxon>Polymorphum</taxon>
    </lineage>
</organism>
<feature type="region of interest" description="Disordered" evidence="1">
    <location>
        <begin position="1"/>
        <end position="23"/>
    </location>
</feature>
<accession>F2IVW4</accession>
<dbReference type="EMBL" id="CP002568">
    <property type="protein sequence ID" value="ADZ70246.1"/>
    <property type="molecule type" value="Genomic_DNA"/>
</dbReference>
<dbReference type="KEGG" id="pgv:SL003B_1820"/>
<evidence type="ECO:0000313" key="3">
    <source>
        <dbReference type="Proteomes" id="UP000008130"/>
    </source>
</evidence>
<sequence length="119" mass="13667">MGERRAAGEPAEQVHTTRMNPTRREELLDGGSLYWVIKGFIQVRQHLVDIRPFTDKAGIKRCDLVLEPRLILTQMQPRRAFQGWRYLKPTEAPADIATGRGHADMPEGMRRELSELCLI</sequence>
<dbReference type="AlphaFoldDB" id="F2IVW4"/>
<reference evidence="2 3" key="1">
    <citation type="journal article" date="2011" name="J. Bacteriol.">
        <title>Complete genome sequence of Polymorphum gilvum SL003B-26A1T, a crude oil-degrading bacterium from oil-polluted saline soil.</title>
        <authorList>
            <person name="Li S.G."/>
            <person name="Tang Y.Q."/>
            <person name="Nie Y."/>
            <person name="Cai M."/>
            <person name="Wu X.L."/>
        </authorList>
    </citation>
    <scope>NUCLEOTIDE SEQUENCE [LARGE SCALE GENOMIC DNA]</scope>
    <source>
        <strain evidence="3">LMG 25793 / CGMCC 1.9160 / SL003B-26A1</strain>
    </source>
</reference>
<evidence type="ECO:0000256" key="1">
    <source>
        <dbReference type="SAM" id="MobiDB-lite"/>
    </source>
</evidence>
<dbReference type="eggNOG" id="COG5458">
    <property type="taxonomic scope" value="Bacteria"/>
</dbReference>
<dbReference type="Pfam" id="PF07370">
    <property type="entry name" value="DUF1489"/>
    <property type="match status" value="1"/>
</dbReference>